<dbReference type="EMBL" id="JAPHNI010000009">
    <property type="protein sequence ID" value="KAJ8118812.1"/>
    <property type="molecule type" value="Genomic_DNA"/>
</dbReference>
<organism evidence="1 2">
    <name type="scientific">Boeremia exigua</name>
    <dbReference type="NCBI Taxonomy" id="749465"/>
    <lineage>
        <taxon>Eukaryota</taxon>
        <taxon>Fungi</taxon>
        <taxon>Dikarya</taxon>
        <taxon>Ascomycota</taxon>
        <taxon>Pezizomycotina</taxon>
        <taxon>Dothideomycetes</taxon>
        <taxon>Pleosporomycetidae</taxon>
        <taxon>Pleosporales</taxon>
        <taxon>Pleosporineae</taxon>
        <taxon>Didymellaceae</taxon>
        <taxon>Boeremia</taxon>
    </lineage>
</organism>
<name>A0ACC2IUR4_9PLEO</name>
<evidence type="ECO:0000313" key="1">
    <source>
        <dbReference type="EMBL" id="KAJ8118812.1"/>
    </source>
</evidence>
<accession>A0ACC2IUR4</accession>
<comment type="caution">
    <text evidence="1">The sequence shown here is derived from an EMBL/GenBank/DDBJ whole genome shotgun (WGS) entry which is preliminary data.</text>
</comment>
<sequence length="80" mass="9126">MQCRPPASTTLRFRGSCMAAAPAVAALPTRTRNWFACHQAPYEPLASNKEIAAHVQVKYHRRGPRFDPTIVMRWWLDFAV</sequence>
<keyword evidence="2" id="KW-1185">Reference proteome</keyword>
<proteinExistence type="predicted"/>
<protein>
    <submittedName>
        <fullName evidence="1">Uncharacterized protein</fullName>
    </submittedName>
</protein>
<dbReference type="Proteomes" id="UP001153331">
    <property type="component" value="Unassembled WGS sequence"/>
</dbReference>
<gene>
    <name evidence="1" type="ORF">OPT61_g283</name>
</gene>
<evidence type="ECO:0000313" key="2">
    <source>
        <dbReference type="Proteomes" id="UP001153331"/>
    </source>
</evidence>
<reference evidence="1" key="1">
    <citation type="submission" date="2022-11" db="EMBL/GenBank/DDBJ databases">
        <title>Genome Sequence of Boeremia exigua.</title>
        <authorList>
            <person name="Buettner E."/>
        </authorList>
    </citation>
    <scope>NUCLEOTIDE SEQUENCE</scope>
    <source>
        <strain evidence="1">CU02</strain>
    </source>
</reference>